<comment type="caution">
    <text evidence="3">The sequence shown here is derived from an EMBL/GenBank/DDBJ whole genome shotgun (WGS) entry which is preliminary data.</text>
</comment>
<keyword evidence="1" id="KW-0472">Membrane</keyword>
<accession>A0A1J4KE53</accession>
<keyword evidence="1" id="KW-1133">Transmembrane helix</keyword>
<protein>
    <recommendedName>
        <fullName evidence="2">Calcineurin-like phosphoesterase domain-containing protein</fullName>
    </recommendedName>
</protein>
<dbReference type="PANTHER" id="PTHR14795">
    <property type="entry name" value="HELICASE RELATED"/>
    <property type="match status" value="1"/>
</dbReference>
<dbReference type="InterPro" id="IPR029052">
    <property type="entry name" value="Metallo-depent_PP-like"/>
</dbReference>
<dbReference type="GeneID" id="94838151"/>
<evidence type="ECO:0000259" key="2">
    <source>
        <dbReference type="Pfam" id="PF00149"/>
    </source>
</evidence>
<name>A0A1J4KE53_9EUKA</name>
<evidence type="ECO:0000256" key="1">
    <source>
        <dbReference type="SAM" id="Phobius"/>
    </source>
</evidence>
<keyword evidence="1" id="KW-0812">Transmembrane</keyword>
<keyword evidence="4" id="KW-1185">Reference proteome</keyword>
<gene>
    <name evidence="3" type="ORF">TRFO_23912</name>
</gene>
<dbReference type="Gene3D" id="3.60.21.10">
    <property type="match status" value="1"/>
</dbReference>
<feature type="transmembrane region" description="Helical" evidence="1">
    <location>
        <begin position="7"/>
        <end position="28"/>
    </location>
</feature>
<feature type="transmembrane region" description="Helical" evidence="1">
    <location>
        <begin position="462"/>
        <end position="482"/>
    </location>
</feature>
<evidence type="ECO:0000313" key="4">
    <source>
        <dbReference type="Proteomes" id="UP000179807"/>
    </source>
</evidence>
<dbReference type="Proteomes" id="UP000179807">
    <property type="component" value="Unassembled WGS sequence"/>
</dbReference>
<dbReference type="GO" id="GO:0016787">
    <property type="term" value="F:hydrolase activity"/>
    <property type="evidence" value="ECO:0007669"/>
    <property type="project" value="InterPro"/>
</dbReference>
<evidence type="ECO:0000313" key="3">
    <source>
        <dbReference type="EMBL" id="OHT07741.1"/>
    </source>
</evidence>
<dbReference type="AlphaFoldDB" id="A0A1J4KE53"/>
<feature type="transmembrane region" description="Helical" evidence="1">
    <location>
        <begin position="527"/>
        <end position="546"/>
    </location>
</feature>
<feature type="domain" description="Calcineurin-like phosphoesterase" evidence="2">
    <location>
        <begin position="50"/>
        <end position="283"/>
    </location>
</feature>
<dbReference type="PANTHER" id="PTHR14795:SF0">
    <property type="entry name" value="TRANSMEMBRANE PROTEIN 62"/>
    <property type="match status" value="1"/>
</dbReference>
<dbReference type="SUPFAM" id="SSF56300">
    <property type="entry name" value="Metallo-dependent phosphatases"/>
    <property type="match status" value="1"/>
</dbReference>
<feature type="transmembrane region" description="Helical" evidence="1">
    <location>
        <begin position="579"/>
        <end position="601"/>
    </location>
</feature>
<dbReference type="Pfam" id="PF00149">
    <property type="entry name" value="Metallophos"/>
    <property type="match status" value="1"/>
</dbReference>
<dbReference type="VEuPathDB" id="TrichDB:TRFO_23912"/>
<feature type="transmembrane region" description="Helical" evidence="1">
    <location>
        <begin position="608"/>
        <end position="629"/>
    </location>
</feature>
<dbReference type="InterPro" id="IPR004843">
    <property type="entry name" value="Calcineurin-like_PHP"/>
</dbReference>
<feature type="transmembrane region" description="Helical" evidence="1">
    <location>
        <begin position="649"/>
        <end position="666"/>
    </location>
</feature>
<dbReference type="RefSeq" id="XP_068360877.1">
    <property type="nucleotide sequence ID" value="XM_068503447.1"/>
</dbReference>
<organism evidence="3 4">
    <name type="scientific">Tritrichomonas foetus</name>
    <dbReference type="NCBI Taxonomy" id="1144522"/>
    <lineage>
        <taxon>Eukaryota</taxon>
        <taxon>Metamonada</taxon>
        <taxon>Parabasalia</taxon>
        <taxon>Tritrichomonadida</taxon>
        <taxon>Tritrichomonadidae</taxon>
        <taxon>Tritrichomonas</taxon>
    </lineage>
</organism>
<dbReference type="EMBL" id="MLAK01000687">
    <property type="protein sequence ID" value="OHT07741.1"/>
    <property type="molecule type" value="Genomic_DNA"/>
</dbReference>
<reference evidence="3" key="1">
    <citation type="submission" date="2016-10" db="EMBL/GenBank/DDBJ databases">
        <authorList>
            <person name="Benchimol M."/>
            <person name="Almeida L.G."/>
            <person name="Vasconcelos A.T."/>
            <person name="Perreira-Neves A."/>
            <person name="Rosa I.A."/>
            <person name="Tasca T."/>
            <person name="Bogo M.R."/>
            <person name="de Souza W."/>
        </authorList>
    </citation>
    <scope>NUCLEOTIDE SEQUENCE [LARGE SCALE GENOMIC DNA]</scope>
    <source>
        <strain evidence="3">K</strain>
    </source>
</reference>
<sequence>MKDNFFLLQYSWIFVLGIISLCLLPIGIPQNTGEFHSLKKFIPLNPPFVFLLISDLHLSSIRTSSYPTLKKYLNLSKNLYHPELFIFTGDLTDNYVPTDKIRPYHMQYAGDWKLYNKMMTELEIYPGENNNSIQVIGNHDIFCLGSFISPNNFINNTIPYKDYDDFELSTQYFTKTFSQSEITKNEMTKNEIKSDCFIVKFIKINRYSFPTGPICFHQISFLTKKFKKRLIDELDGINDKIKSNMTILVSHTPVLRYNEVKDFENILKSHSDNARLFLSGHWHPTNGFFMHFGKRVFEIVAPPFFKVPKIGIITIDNDVTIFHMINLDNPERAFITHPSPNFQKSEHDAYSPSSGEIRAIAFTYDPDDLDFNTFHSDYNNKINKLNKLNLSISGDINGQLSCSPNDEIKDGVFLCKLPYSNMKDGVYTIQKVGDWSGNLTFTIGHTSPSIKEIPYITQPQNLWTFFFLISWCFMIFILYPFAQSYPTNTKKKSKMSKLKKHQNILTSNVIFNSFYLLRVRVHNLPKHFQLILIVSVFWSLFLPISLFETEGKLCIFLSLGNCFFNNGFEYRYHYMGAMYGVYFIYFHIIPIFIIVSGFLTFSQKNTYLFDWFWISIDLILFLIGLRGAFYQFSWLVDMFGMNFALMSPLMFWFPILIYVNLIDWLIKELKSLRTNLNNEDSNELSQSLLYNI</sequence>
<proteinExistence type="predicted"/>